<organism evidence="2 3">
    <name type="scientific">Bythopirellula goksoeyrii</name>
    <dbReference type="NCBI Taxonomy" id="1400387"/>
    <lineage>
        <taxon>Bacteria</taxon>
        <taxon>Pseudomonadati</taxon>
        <taxon>Planctomycetota</taxon>
        <taxon>Planctomycetia</taxon>
        <taxon>Pirellulales</taxon>
        <taxon>Lacipirellulaceae</taxon>
        <taxon>Bythopirellula</taxon>
    </lineage>
</organism>
<reference evidence="2 3" key="1">
    <citation type="submission" date="2019-08" db="EMBL/GenBank/DDBJ databases">
        <title>Deep-cultivation of Planctomycetes and their phenomic and genomic characterization uncovers novel biology.</title>
        <authorList>
            <person name="Wiegand S."/>
            <person name="Jogler M."/>
            <person name="Boedeker C."/>
            <person name="Pinto D."/>
            <person name="Vollmers J."/>
            <person name="Rivas-Marin E."/>
            <person name="Kohn T."/>
            <person name="Peeters S.H."/>
            <person name="Heuer A."/>
            <person name="Rast P."/>
            <person name="Oberbeckmann S."/>
            <person name="Bunk B."/>
            <person name="Jeske O."/>
            <person name="Meyerdierks A."/>
            <person name="Storesund J.E."/>
            <person name="Kallscheuer N."/>
            <person name="Luecker S."/>
            <person name="Lage O.M."/>
            <person name="Pohl T."/>
            <person name="Merkel B.J."/>
            <person name="Hornburger P."/>
            <person name="Mueller R.-W."/>
            <person name="Bruemmer F."/>
            <person name="Labrenz M."/>
            <person name="Spormann A.M."/>
            <person name="Op den Camp H."/>
            <person name="Overmann J."/>
            <person name="Amann R."/>
            <person name="Jetten M.S.M."/>
            <person name="Mascher T."/>
            <person name="Medema M.H."/>
            <person name="Devos D.P."/>
            <person name="Kaster A.-K."/>
            <person name="Ovreas L."/>
            <person name="Rohde M."/>
            <person name="Galperin M.Y."/>
            <person name="Jogler C."/>
        </authorList>
    </citation>
    <scope>NUCLEOTIDE SEQUENCE [LARGE SCALE GENOMIC DNA]</scope>
    <source>
        <strain evidence="2 3">Pr1d</strain>
    </source>
</reference>
<feature type="transmembrane region" description="Helical" evidence="1">
    <location>
        <begin position="6"/>
        <end position="23"/>
    </location>
</feature>
<keyword evidence="3" id="KW-1185">Reference proteome</keyword>
<evidence type="ECO:0000313" key="2">
    <source>
        <dbReference type="EMBL" id="QEG37102.1"/>
    </source>
</evidence>
<evidence type="ECO:0000313" key="3">
    <source>
        <dbReference type="Proteomes" id="UP000323917"/>
    </source>
</evidence>
<dbReference type="Proteomes" id="UP000323917">
    <property type="component" value="Chromosome"/>
</dbReference>
<sequence>MPNRILLLFVFLFWTGLWLFCKLDNLRKGKSFSDGPSLILIVLICSIVAIALGISLNYFMPWLGTMAIAVIHLIWVILSMYLIRKPDQNGKLSR</sequence>
<feature type="transmembrane region" description="Helical" evidence="1">
    <location>
        <begin position="62"/>
        <end position="83"/>
    </location>
</feature>
<keyword evidence="1" id="KW-0812">Transmembrane</keyword>
<gene>
    <name evidence="2" type="ORF">Pr1d_44420</name>
</gene>
<protein>
    <submittedName>
        <fullName evidence="2">Uncharacterized protein</fullName>
    </submittedName>
</protein>
<proteinExistence type="predicted"/>
<keyword evidence="1" id="KW-0472">Membrane</keyword>
<dbReference type="EMBL" id="CP042913">
    <property type="protein sequence ID" value="QEG37102.1"/>
    <property type="molecule type" value="Genomic_DNA"/>
</dbReference>
<feature type="transmembrane region" description="Helical" evidence="1">
    <location>
        <begin position="35"/>
        <end position="56"/>
    </location>
</feature>
<accession>A0A5B9QHI0</accession>
<evidence type="ECO:0000256" key="1">
    <source>
        <dbReference type="SAM" id="Phobius"/>
    </source>
</evidence>
<name>A0A5B9QHI0_9BACT</name>
<dbReference type="KEGG" id="bgok:Pr1d_44420"/>
<dbReference type="AlphaFoldDB" id="A0A5B9QHI0"/>
<keyword evidence="1" id="KW-1133">Transmembrane helix</keyword>